<dbReference type="GO" id="GO:0003735">
    <property type="term" value="F:structural constituent of ribosome"/>
    <property type="evidence" value="ECO:0007669"/>
    <property type="project" value="InterPro"/>
</dbReference>
<keyword evidence="2 5" id="KW-0689">Ribosomal protein</keyword>
<accession>A0A345NIU5</accession>
<dbReference type="KEGG" id="orn:DV701_01065"/>
<comment type="similarity">
    <text evidence="1 5">Belongs to the bacterial ribosomal protein bL27 family.</text>
</comment>
<dbReference type="PANTHER" id="PTHR15893:SF0">
    <property type="entry name" value="LARGE RIBOSOMAL SUBUNIT PROTEIN BL27M"/>
    <property type="match status" value="1"/>
</dbReference>
<dbReference type="FunFam" id="2.40.50.100:FF:000020">
    <property type="entry name" value="50S ribosomal protein L27"/>
    <property type="match status" value="1"/>
</dbReference>
<organism evidence="7 8">
    <name type="scientific">Ornithinimicrobium avium</name>
    <dbReference type="NCBI Taxonomy" id="2283195"/>
    <lineage>
        <taxon>Bacteria</taxon>
        <taxon>Bacillati</taxon>
        <taxon>Actinomycetota</taxon>
        <taxon>Actinomycetes</taxon>
        <taxon>Micrococcales</taxon>
        <taxon>Ornithinimicrobiaceae</taxon>
        <taxon>Ornithinimicrobium</taxon>
    </lineage>
</organism>
<protein>
    <recommendedName>
        <fullName evidence="4 5">Large ribosomal subunit protein bL27</fullName>
    </recommendedName>
</protein>
<evidence type="ECO:0000313" key="8">
    <source>
        <dbReference type="Proteomes" id="UP000253790"/>
    </source>
</evidence>
<dbReference type="Gene3D" id="2.40.50.100">
    <property type="match status" value="1"/>
</dbReference>
<dbReference type="AlphaFoldDB" id="A0A345NIU5"/>
<dbReference type="Proteomes" id="UP000253790">
    <property type="component" value="Chromosome"/>
</dbReference>
<dbReference type="GO" id="GO:0022625">
    <property type="term" value="C:cytosolic large ribosomal subunit"/>
    <property type="evidence" value="ECO:0007669"/>
    <property type="project" value="TreeGrafter"/>
</dbReference>
<dbReference type="PROSITE" id="PS00831">
    <property type="entry name" value="RIBOSOMAL_L27"/>
    <property type="match status" value="1"/>
</dbReference>
<dbReference type="HAMAP" id="MF_00539">
    <property type="entry name" value="Ribosomal_bL27"/>
    <property type="match status" value="1"/>
</dbReference>
<dbReference type="SUPFAM" id="SSF110324">
    <property type="entry name" value="Ribosomal L27 protein-like"/>
    <property type="match status" value="1"/>
</dbReference>
<reference evidence="7 8" key="1">
    <citation type="submission" date="2018-07" db="EMBL/GenBank/DDBJ databases">
        <title>Complete genome sequencing of Ornithinimicrobium sp. AMA3305.</title>
        <authorList>
            <person name="Bae J.-W."/>
        </authorList>
    </citation>
    <scope>NUCLEOTIDE SEQUENCE [LARGE SCALE GENOMIC DNA]</scope>
    <source>
        <strain evidence="7 8">AMA3305</strain>
    </source>
</reference>
<dbReference type="EMBL" id="CP031229">
    <property type="protein sequence ID" value="AXH94953.1"/>
    <property type="molecule type" value="Genomic_DNA"/>
</dbReference>
<dbReference type="GO" id="GO:0006412">
    <property type="term" value="P:translation"/>
    <property type="evidence" value="ECO:0007669"/>
    <property type="project" value="UniProtKB-UniRule"/>
</dbReference>
<dbReference type="PANTHER" id="PTHR15893">
    <property type="entry name" value="RIBOSOMAL PROTEIN L27"/>
    <property type="match status" value="1"/>
</dbReference>
<dbReference type="PRINTS" id="PR00063">
    <property type="entry name" value="RIBOSOMALL27"/>
</dbReference>
<evidence type="ECO:0000256" key="4">
    <source>
        <dbReference type="ARBA" id="ARBA00035175"/>
    </source>
</evidence>
<evidence type="ECO:0000256" key="3">
    <source>
        <dbReference type="ARBA" id="ARBA00023274"/>
    </source>
</evidence>
<proteinExistence type="inferred from homology"/>
<feature type="region of interest" description="Disordered" evidence="6">
    <location>
        <begin position="1"/>
        <end position="21"/>
    </location>
</feature>
<dbReference type="NCBIfam" id="TIGR00062">
    <property type="entry name" value="L27"/>
    <property type="match status" value="1"/>
</dbReference>
<keyword evidence="3 5" id="KW-0687">Ribonucleoprotein</keyword>
<feature type="compositionally biased region" description="Polar residues" evidence="6">
    <location>
        <begin position="1"/>
        <end position="19"/>
    </location>
</feature>
<dbReference type="InterPro" id="IPR001684">
    <property type="entry name" value="Ribosomal_bL27"/>
</dbReference>
<name>A0A345NIU5_9MICO</name>
<dbReference type="InterPro" id="IPR018261">
    <property type="entry name" value="Ribosomal_bL27_CS"/>
</dbReference>
<dbReference type="RefSeq" id="WP_114926721.1">
    <property type="nucleotide sequence ID" value="NZ_CP031229.1"/>
</dbReference>
<sequence>MATKKGASSTKNGRDSNAQRLGVKRFGGQVVGTGEIIVRQRGTHFHPGEGVARGRDDTLFALVPGVVEFGSKRGRKTVNVVASDTATVDA</sequence>
<evidence type="ECO:0000256" key="2">
    <source>
        <dbReference type="ARBA" id="ARBA00022980"/>
    </source>
</evidence>
<dbReference type="Pfam" id="PF01016">
    <property type="entry name" value="Ribosomal_L27"/>
    <property type="match status" value="1"/>
</dbReference>
<evidence type="ECO:0000313" key="7">
    <source>
        <dbReference type="EMBL" id="AXH94953.1"/>
    </source>
</evidence>
<evidence type="ECO:0000256" key="1">
    <source>
        <dbReference type="ARBA" id="ARBA00010797"/>
    </source>
</evidence>
<evidence type="ECO:0000256" key="6">
    <source>
        <dbReference type="SAM" id="MobiDB-lite"/>
    </source>
</evidence>
<keyword evidence="8" id="KW-1185">Reference proteome</keyword>
<dbReference type="OrthoDB" id="9803474at2"/>
<evidence type="ECO:0000256" key="5">
    <source>
        <dbReference type="HAMAP-Rule" id="MF_00539"/>
    </source>
</evidence>
<gene>
    <name evidence="5" type="primary">rpmA</name>
    <name evidence="7" type="ORF">DV701_01065</name>
</gene>